<sequence length="233" mass="25849">MAQTGSIRLPGEPEVEVVLRRSSRARRLSLRVSGVDGRVTLTMPRFAPEREARSFAAEKAGWIRDRLAEQAPFILAAPGAVVPVEGVARRIETAPLRRIALSDQALLVPEGASRVPVRLGAFLRELARDRLAEASARHAAALGRPHGTITLRDTRSRWGSCSHEGNLMYSWRLILAPPEVLDYVAAHEVAHLAHMDHSPRFWATCAQLFPAHKAARRWLRQNGATLHRYGFKG</sequence>
<dbReference type="RefSeq" id="WP_139301198.1">
    <property type="nucleotide sequence ID" value="NZ_FSRL01000001.1"/>
</dbReference>
<dbReference type="AlphaFoldDB" id="A0A1N6E697"/>
<name>A0A1N6E697_9RHOB</name>
<dbReference type="Pfam" id="PF01863">
    <property type="entry name" value="YgjP-like"/>
    <property type="match status" value="1"/>
</dbReference>
<dbReference type="Gene3D" id="3.30.2010.10">
    <property type="entry name" value="Metalloproteases ('zincins'), catalytic domain"/>
    <property type="match status" value="1"/>
</dbReference>
<evidence type="ECO:0000313" key="3">
    <source>
        <dbReference type="Proteomes" id="UP000184932"/>
    </source>
</evidence>
<evidence type="ECO:0000259" key="1">
    <source>
        <dbReference type="Pfam" id="PF01863"/>
    </source>
</evidence>
<dbReference type="CDD" id="cd07344">
    <property type="entry name" value="M48_yhfN_like"/>
    <property type="match status" value="1"/>
</dbReference>
<organism evidence="2 3">
    <name type="scientific">Vannielia litorea</name>
    <dbReference type="NCBI Taxonomy" id="1217970"/>
    <lineage>
        <taxon>Bacteria</taxon>
        <taxon>Pseudomonadati</taxon>
        <taxon>Pseudomonadota</taxon>
        <taxon>Alphaproteobacteria</taxon>
        <taxon>Rhodobacterales</taxon>
        <taxon>Paracoccaceae</taxon>
        <taxon>Vannielia</taxon>
    </lineage>
</organism>
<dbReference type="Proteomes" id="UP000184932">
    <property type="component" value="Unassembled WGS sequence"/>
</dbReference>
<proteinExistence type="predicted"/>
<dbReference type="InterPro" id="IPR002725">
    <property type="entry name" value="YgjP-like_metallopeptidase"/>
</dbReference>
<dbReference type="InterPro" id="IPR053136">
    <property type="entry name" value="UTP_pyrophosphatase-like"/>
</dbReference>
<gene>
    <name evidence="2" type="ORF">SAMN05444002_0380</name>
</gene>
<dbReference type="EMBL" id="FSRL01000001">
    <property type="protein sequence ID" value="SIN78516.1"/>
    <property type="molecule type" value="Genomic_DNA"/>
</dbReference>
<accession>A0A1N6E697</accession>
<evidence type="ECO:0000313" key="2">
    <source>
        <dbReference type="EMBL" id="SIN78516.1"/>
    </source>
</evidence>
<dbReference type="PANTHER" id="PTHR30399">
    <property type="entry name" value="UNCHARACTERIZED PROTEIN YGJP"/>
    <property type="match status" value="1"/>
</dbReference>
<dbReference type="PANTHER" id="PTHR30399:SF1">
    <property type="entry name" value="UTP PYROPHOSPHATASE"/>
    <property type="match status" value="1"/>
</dbReference>
<dbReference type="STRING" id="1217970.SAMN05444002_0380"/>
<keyword evidence="3" id="KW-1185">Reference proteome</keyword>
<reference evidence="3" key="1">
    <citation type="submission" date="2016-11" db="EMBL/GenBank/DDBJ databases">
        <authorList>
            <person name="Varghese N."/>
            <person name="Submissions S."/>
        </authorList>
    </citation>
    <scope>NUCLEOTIDE SEQUENCE [LARGE SCALE GENOMIC DNA]</scope>
    <source>
        <strain evidence="3">DSM 29440</strain>
    </source>
</reference>
<dbReference type="OrthoDB" id="9795402at2"/>
<protein>
    <recommendedName>
        <fullName evidence="1">YgjP-like metallopeptidase domain-containing protein</fullName>
    </recommendedName>
</protein>
<feature type="domain" description="YgjP-like metallopeptidase" evidence="1">
    <location>
        <begin position="27"/>
        <end position="222"/>
    </location>
</feature>